<reference evidence="3" key="2">
    <citation type="submission" date="2023-01" db="EMBL/GenBank/DDBJ databases">
        <authorList>
            <person name="Petersen C."/>
        </authorList>
    </citation>
    <scope>NUCLEOTIDE SEQUENCE</scope>
    <source>
        <strain evidence="3">IBT 17514</strain>
    </source>
</reference>
<evidence type="ECO:0000259" key="1">
    <source>
        <dbReference type="Pfam" id="PF01048"/>
    </source>
</evidence>
<dbReference type="SUPFAM" id="SSF53167">
    <property type="entry name" value="Purine and uridine phosphorylases"/>
    <property type="match status" value="1"/>
</dbReference>
<dbReference type="InterPro" id="IPR056002">
    <property type="entry name" value="DUF7580"/>
</dbReference>
<name>A0AAD6HT49_9EURO</name>
<dbReference type="InterPro" id="IPR053137">
    <property type="entry name" value="NLR-like"/>
</dbReference>
<evidence type="ECO:0000259" key="2">
    <source>
        <dbReference type="Pfam" id="PF24476"/>
    </source>
</evidence>
<dbReference type="GO" id="GO:0009116">
    <property type="term" value="P:nucleoside metabolic process"/>
    <property type="evidence" value="ECO:0007669"/>
    <property type="project" value="InterPro"/>
</dbReference>
<sequence>MDSTPQLEIQAVVPDVAAALIEIINLSRPKSGSLHRNLKLSLAQLIAEIGSPGVVQVLSQRRDPFKTVLQKVAFSLEELLSSDYLESRYLDILEKENRVPSLPFSFFRVGFWAGGNKYLSPTERIDEILCRPFPTLHLFRDLVQSCNVQNIELEELLNGDTHVKELNSRVQRWNSLVDKIYDSTDLKDLELDEAEVPKPPMMQNVFDREDSVHHLSQALYDVLHKNWPCDSQNHNHNGRLGLCMEAKFCLDPQWTGSHQSNDNFLMLLTGPNIMQECRVCVNRSSSDDNAAPACLIDHDDQSRSVCLYLAMDGDNQLWNNQRSARPVEIMMAGELYVEMSLSKLLTIVKPTYSAKRVMGVTLARSILHLFEGPWLDGCMSIDDIYVYCKIENNQPYPVFDKVFVATRFENQSKKDLTSSGKYKIHPFPTILALGIILIELELGEELPDIKSNPVFESKRGQPFYLARYLLKEFQRHFTLDSGLIRAVKFCIDRASFSRFDTLDSEALLYSQDFIDTYYNNIVRPLEQDLVKGAHWTWEQVDDLRPPNTDTGVCKVFTSKTFEFSQTTASDLAGVQFTSSNTRLGVNGQGTHDVIRGSRWSASLSTNSARLIPQEVPIRSKPTRSATCTIEQERSFFTQKRVLSAVSEIQLCRPGSREDFEIAIICALQIEANAVQNIFEEHWDIDSVYDYGKQPNDPNSYSTGSIGRHHVILAHQPRMGKATAAKVAATCSMSFPNLKLILIVGVCGGVPFARTKKEILLGDVVISKGIVQYDFGRRNHDGFRPKATIDDQPGRPDIEISSLIARLETKRHQLSLRENIAAYLDELDCGSDAPDDIYPGHKQDKLFGSEYIHKHQESQIKPCIPCLTGVCNLAMGATCEDLQCDQQQLIPRFRQNQRNRPYVHFGLIASGDTVLKSAPERDRISKDANVIAFEMEGSGVWDTIPCMIIKGVCDYADSHKNKRWQEYAAMTAAATAKAILRHWAVSNQSRNVI</sequence>
<feature type="domain" description="DUF7580" evidence="2">
    <location>
        <begin position="209"/>
        <end position="531"/>
    </location>
</feature>
<comment type="caution">
    <text evidence="3">The sequence shown here is derived from an EMBL/GenBank/DDBJ whole genome shotgun (WGS) entry which is preliminary data.</text>
</comment>
<feature type="domain" description="Nucleoside phosphorylase" evidence="1">
    <location>
        <begin position="661"/>
        <end position="805"/>
    </location>
</feature>
<dbReference type="InterPro" id="IPR035994">
    <property type="entry name" value="Nucleoside_phosphorylase_sf"/>
</dbReference>
<evidence type="ECO:0008006" key="5">
    <source>
        <dbReference type="Google" id="ProtNLM"/>
    </source>
</evidence>
<protein>
    <recommendedName>
        <fullName evidence="5">Nucleoside phosphorylase domain-containing protein</fullName>
    </recommendedName>
</protein>
<keyword evidence="4" id="KW-1185">Reference proteome</keyword>
<proteinExistence type="predicted"/>
<dbReference type="Pfam" id="PF24476">
    <property type="entry name" value="DUF7580"/>
    <property type="match status" value="1"/>
</dbReference>
<dbReference type="Pfam" id="PF01048">
    <property type="entry name" value="PNP_UDP_1"/>
    <property type="match status" value="1"/>
</dbReference>
<dbReference type="Proteomes" id="UP001215712">
    <property type="component" value="Unassembled WGS sequence"/>
</dbReference>
<dbReference type="PANTHER" id="PTHR46082">
    <property type="entry name" value="ATP/GTP-BINDING PROTEIN-RELATED"/>
    <property type="match status" value="1"/>
</dbReference>
<dbReference type="Gene3D" id="3.40.50.1580">
    <property type="entry name" value="Nucleoside phosphorylase domain"/>
    <property type="match status" value="1"/>
</dbReference>
<evidence type="ECO:0000313" key="4">
    <source>
        <dbReference type="Proteomes" id="UP001215712"/>
    </source>
</evidence>
<dbReference type="PANTHER" id="PTHR46082:SF6">
    <property type="entry name" value="AAA+ ATPASE DOMAIN-CONTAINING PROTEIN-RELATED"/>
    <property type="match status" value="1"/>
</dbReference>
<organism evidence="3 4">
    <name type="scientific">Penicillium malachiteum</name>
    <dbReference type="NCBI Taxonomy" id="1324776"/>
    <lineage>
        <taxon>Eukaryota</taxon>
        <taxon>Fungi</taxon>
        <taxon>Dikarya</taxon>
        <taxon>Ascomycota</taxon>
        <taxon>Pezizomycotina</taxon>
        <taxon>Eurotiomycetes</taxon>
        <taxon>Eurotiomycetidae</taxon>
        <taxon>Eurotiales</taxon>
        <taxon>Aspergillaceae</taxon>
        <taxon>Penicillium</taxon>
    </lineage>
</organism>
<gene>
    <name evidence="3" type="ORF">N7493_002555</name>
</gene>
<reference evidence="3" key="1">
    <citation type="journal article" date="2023" name="IMA Fungus">
        <title>Comparative genomic study of the Penicillium genus elucidates a diverse pangenome and 15 lateral gene transfer events.</title>
        <authorList>
            <person name="Petersen C."/>
            <person name="Sorensen T."/>
            <person name="Nielsen M.R."/>
            <person name="Sondergaard T.E."/>
            <person name="Sorensen J.L."/>
            <person name="Fitzpatrick D.A."/>
            <person name="Frisvad J.C."/>
            <person name="Nielsen K.L."/>
        </authorList>
    </citation>
    <scope>NUCLEOTIDE SEQUENCE</scope>
    <source>
        <strain evidence="3">IBT 17514</strain>
    </source>
</reference>
<dbReference type="GO" id="GO:0003824">
    <property type="term" value="F:catalytic activity"/>
    <property type="evidence" value="ECO:0007669"/>
    <property type="project" value="InterPro"/>
</dbReference>
<accession>A0AAD6HT49</accession>
<dbReference type="EMBL" id="JAQJAN010000003">
    <property type="protein sequence ID" value="KAJ5733769.1"/>
    <property type="molecule type" value="Genomic_DNA"/>
</dbReference>
<dbReference type="AlphaFoldDB" id="A0AAD6HT49"/>
<dbReference type="InterPro" id="IPR000845">
    <property type="entry name" value="Nucleoside_phosphorylase_d"/>
</dbReference>
<evidence type="ECO:0000313" key="3">
    <source>
        <dbReference type="EMBL" id="KAJ5733769.1"/>
    </source>
</evidence>